<protein>
    <submittedName>
        <fullName evidence="1">Uncharacterized protein</fullName>
    </submittedName>
</protein>
<accession>A0A835R0N8</accession>
<evidence type="ECO:0000313" key="2">
    <source>
        <dbReference type="Proteomes" id="UP000639772"/>
    </source>
</evidence>
<dbReference type="EMBL" id="JADCNM010000005">
    <property type="protein sequence ID" value="KAG0483260.1"/>
    <property type="molecule type" value="Genomic_DNA"/>
</dbReference>
<dbReference type="AlphaFoldDB" id="A0A835R0N8"/>
<comment type="caution">
    <text evidence="1">The sequence shown here is derived from an EMBL/GenBank/DDBJ whole genome shotgun (WGS) entry which is preliminary data.</text>
</comment>
<dbReference type="Proteomes" id="UP000639772">
    <property type="component" value="Unassembled WGS sequence"/>
</dbReference>
<organism evidence="1 2">
    <name type="scientific">Vanilla planifolia</name>
    <name type="common">Vanilla</name>
    <dbReference type="NCBI Taxonomy" id="51239"/>
    <lineage>
        <taxon>Eukaryota</taxon>
        <taxon>Viridiplantae</taxon>
        <taxon>Streptophyta</taxon>
        <taxon>Embryophyta</taxon>
        <taxon>Tracheophyta</taxon>
        <taxon>Spermatophyta</taxon>
        <taxon>Magnoliopsida</taxon>
        <taxon>Liliopsida</taxon>
        <taxon>Asparagales</taxon>
        <taxon>Orchidaceae</taxon>
        <taxon>Vanilloideae</taxon>
        <taxon>Vanilleae</taxon>
        <taxon>Vanilla</taxon>
    </lineage>
</organism>
<proteinExistence type="predicted"/>
<sequence>MEEALYQGPQNFELPSLGNINIVQSLNSSNILFKALKMFTYKDSRHLNVKEDVEVEVDFIAIVVIDED</sequence>
<evidence type="ECO:0000313" key="1">
    <source>
        <dbReference type="EMBL" id="KAG0483260.1"/>
    </source>
</evidence>
<gene>
    <name evidence="1" type="ORF">HPP92_011344</name>
</gene>
<reference evidence="1 2" key="1">
    <citation type="journal article" date="2020" name="Nat. Food">
        <title>A phased Vanilla planifolia genome enables genetic improvement of flavour and production.</title>
        <authorList>
            <person name="Hasing T."/>
            <person name="Tang H."/>
            <person name="Brym M."/>
            <person name="Khazi F."/>
            <person name="Huang T."/>
            <person name="Chambers A.H."/>
        </authorList>
    </citation>
    <scope>NUCLEOTIDE SEQUENCE [LARGE SCALE GENOMIC DNA]</scope>
    <source>
        <tissue evidence="1">Leaf</tissue>
    </source>
</reference>
<name>A0A835R0N8_VANPL</name>